<gene>
    <name evidence="1" type="ORF">EVG15_02570</name>
</gene>
<evidence type="ECO:0000313" key="2">
    <source>
        <dbReference type="Proteomes" id="UP000319296"/>
    </source>
</evidence>
<comment type="caution">
    <text evidence="1">The sequence shown here is derived from an EMBL/GenBank/DDBJ whole genome shotgun (WGS) entry which is preliminary data.</text>
</comment>
<accession>A0A519BP04</accession>
<dbReference type="GO" id="GO:0003729">
    <property type="term" value="F:mRNA binding"/>
    <property type="evidence" value="ECO:0007669"/>
    <property type="project" value="InterPro"/>
</dbReference>
<protein>
    <submittedName>
        <fullName evidence="1">Type II toxin-antitoxin system HicA family toxin</fullName>
    </submittedName>
</protein>
<evidence type="ECO:0000313" key="1">
    <source>
        <dbReference type="EMBL" id="RZD19006.1"/>
    </source>
</evidence>
<name>A0A519BP04_9DELT</name>
<dbReference type="Pfam" id="PF07927">
    <property type="entry name" value="HicA_toxin"/>
    <property type="match status" value="1"/>
</dbReference>
<proteinExistence type="predicted"/>
<dbReference type="InterPro" id="IPR012933">
    <property type="entry name" value="HicA_mRNA_interferase"/>
</dbReference>
<dbReference type="AlphaFoldDB" id="A0A519BP04"/>
<organism evidence="1 2">
    <name type="scientific">Candidatus Acididesulfobacter diazotrophicus</name>
    <dbReference type="NCBI Taxonomy" id="2597226"/>
    <lineage>
        <taxon>Bacteria</taxon>
        <taxon>Deltaproteobacteria</taxon>
        <taxon>Candidatus Acidulodesulfobacterales</taxon>
        <taxon>Candidatus Acididesulfobacter</taxon>
    </lineage>
</organism>
<reference evidence="1 2" key="1">
    <citation type="journal article" date="2019" name="ISME J.">
        <title>Insights into ecological role of a new deltaproteobacterial order Candidatus Acidulodesulfobacterales by metagenomics and metatranscriptomics.</title>
        <authorList>
            <person name="Tan S."/>
            <person name="Liu J."/>
            <person name="Fang Y."/>
            <person name="Hedlund B.P."/>
            <person name="Lian Z.H."/>
            <person name="Huang L.Y."/>
            <person name="Li J.T."/>
            <person name="Huang L.N."/>
            <person name="Li W.J."/>
            <person name="Jiang H.C."/>
            <person name="Dong H.L."/>
            <person name="Shu W.S."/>
        </authorList>
    </citation>
    <scope>NUCLEOTIDE SEQUENCE [LARGE SCALE GENOMIC DNA]</scope>
    <source>
        <strain evidence="1">AP1</strain>
    </source>
</reference>
<dbReference type="SUPFAM" id="SSF54786">
    <property type="entry name" value="YcfA/nrd intein domain"/>
    <property type="match status" value="1"/>
</dbReference>
<dbReference type="Proteomes" id="UP000319296">
    <property type="component" value="Unassembled WGS sequence"/>
</dbReference>
<sequence length="82" mass="9649">MTISQKFITKLLNLDSRKNIDFNDLTKFLKNLGFTERIKGDHFIFSKENVAEILNIQPNENNKAKSYQVKQVVDILNKYKML</sequence>
<dbReference type="EMBL" id="SGBB01000003">
    <property type="protein sequence ID" value="RZD19006.1"/>
    <property type="molecule type" value="Genomic_DNA"/>
</dbReference>